<organism evidence="1 2">
    <name type="scientific">Corticimicrobacter populi</name>
    <dbReference type="NCBI Taxonomy" id="2175229"/>
    <lineage>
        <taxon>Bacteria</taxon>
        <taxon>Pseudomonadati</taxon>
        <taxon>Pseudomonadota</taxon>
        <taxon>Betaproteobacteria</taxon>
        <taxon>Burkholderiales</taxon>
        <taxon>Alcaligenaceae</taxon>
        <taxon>Corticimicrobacter</taxon>
    </lineage>
</organism>
<sequence length="76" mass="8827">MVIREPPRSLYLFIIVVNQQPFSTTDFFKPILSCTIQIGQILTLFIFCINRSIIEKQTTISRHLGNAMKKSQQIKQ</sequence>
<keyword evidence="2" id="KW-1185">Reference proteome</keyword>
<evidence type="ECO:0000313" key="2">
    <source>
        <dbReference type="Proteomes" id="UP000245212"/>
    </source>
</evidence>
<dbReference type="EMBL" id="QETA01000005">
    <property type="protein sequence ID" value="PWF22166.1"/>
    <property type="molecule type" value="Genomic_DNA"/>
</dbReference>
<name>A0A2V1K211_9BURK</name>
<proteinExistence type="predicted"/>
<accession>A0A2V1K211</accession>
<gene>
    <name evidence="1" type="ORF">DD235_12350</name>
</gene>
<evidence type="ECO:0000313" key="1">
    <source>
        <dbReference type="EMBL" id="PWF22166.1"/>
    </source>
</evidence>
<dbReference type="Proteomes" id="UP000245212">
    <property type="component" value="Unassembled WGS sequence"/>
</dbReference>
<reference evidence="2" key="1">
    <citation type="submission" date="2018-05" db="EMBL/GenBank/DDBJ databases">
        <authorList>
            <person name="Li Y."/>
        </authorList>
    </citation>
    <scope>NUCLEOTIDE SEQUENCE [LARGE SCALE GENOMIC DNA]</scope>
    <source>
        <strain evidence="2">3d-2-2</strain>
    </source>
</reference>
<dbReference type="AlphaFoldDB" id="A0A2V1K211"/>
<protein>
    <submittedName>
        <fullName evidence="1">Uncharacterized protein</fullName>
    </submittedName>
</protein>
<comment type="caution">
    <text evidence="1">The sequence shown here is derived from an EMBL/GenBank/DDBJ whole genome shotgun (WGS) entry which is preliminary data.</text>
</comment>